<dbReference type="Pfam" id="PF05345">
    <property type="entry name" value="He_PIG"/>
    <property type="match status" value="6"/>
</dbReference>
<dbReference type="InterPro" id="IPR015919">
    <property type="entry name" value="Cadherin-like_sf"/>
</dbReference>
<accession>A0A6A8A4D7</accession>
<dbReference type="Gene3D" id="2.40.128.130">
    <property type="entry name" value="Autotransporter beta-domain"/>
    <property type="match status" value="1"/>
</dbReference>
<name>A0A6A8A4D7_9HYPH</name>
<keyword evidence="4" id="KW-1185">Reference proteome</keyword>
<reference evidence="3 4" key="1">
    <citation type="submission" date="2019-11" db="EMBL/GenBank/DDBJ databases">
        <title>Genome analysis of Rhizobacterium cereale a novel genus and species isolated from maize roots in North Spain.</title>
        <authorList>
            <person name="Menendez E."/>
            <person name="Flores-Felix J.D."/>
            <person name="Ramirez-Bahena M.-H."/>
            <person name="Igual J.M."/>
            <person name="Garcia-Fraile P."/>
            <person name="Peix A."/>
            <person name="Velazquez E."/>
        </authorList>
    </citation>
    <scope>NUCLEOTIDE SEQUENCE [LARGE SCALE GENOMIC DNA]</scope>
    <source>
        <strain evidence="3 4">RZME27</strain>
    </source>
</reference>
<dbReference type="PROSITE" id="PS51208">
    <property type="entry name" value="AUTOTRANSPORTER"/>
    <property type="match status" value="1"/>
</dbReference>
<dbReference type="SMART" id="SM00869">
    <property type="entry name" value="Autotransporter"/>
    <property type="match status" value="1"/>
</dbReference>
<keyword evidence="1" id="KW-0732">Signal</keyword>
<dbReference type="Pfam" id="PF01833">
    <property type="entry name" value="TIG"/>
    <property type="match status" value="6"/>
</dbReference>
<dbReference type="Gene3D" id="2.60.40.10">
    <property type="entry name" value="Immunoglobulins"/>
    <property type="match status" value="12"/>
</dbReference>
<dbReference type="InterPro" id="IPR014756">
    <property type="entry name" value="Ig_E-set"/>
</dbReference>
<dbReference type="InterPro" id="IPR036709">
    <property type="entry name" value="Autotransporte_beta_dom_sf"/>
</dbReference>
<organism evidence="3 4">
    <name type="scientific">Endobacterium cereale</name>
    <dbReference type="NCBI Taxonomy" id="2663029"/>
    <lineage>
        <taxon>Bacteria</taxon>
        <taxon>Pseudomonadati</taxon>
        <taxon>Pseudomonadota</taxon>
        <taxon>Alphaproteobacteria</taxon>
        <taxon>Hyphomicrobiales</taxon>
        <taxon>Rhizobiaceae</taxon>
        <taxon>Endobacterium</taxon>
    </lineage>
</organism>
<dbReference type="SMART" id="SM00429">
    <property type="entry name" value="IPT"/>
    <property type="match status" value="6"/>
</dbReference>
<dbReference type="SUPFAM" id="SSF81296">
    <property type="entry name" value="E set domains"/>
    <property type="match status" value="6"/>
</dbReference>
<evidence type="ECO:0000313" key="3">
    <source>
        <dbReference type="EMBL" id="MQY44647.1"/>
    </source>
</evidence>
<protein>
    <recommendedName>
        <fullName evidence="2">Autotransporter domain-containing protein</fullName>
    </recommendedName>
</protein>
<sequence length="1992" mass="198126">MQRHDREVQGQNAMGTWLSRVMTALCMLIMLLAGAQAARASAACDALTASWGNWQTFGPDEDDEYEATGFDPNEAMRYDVQTFGSSPEELDPSYPTPAGTQFYNSNIGDTYVRAIGADINISGIFELPSGADYEFYAFGGFSSGPTIATGSVRVRLICFGGVTSVSSLSPATGSVLGGNTVTITGSGMAAVETVAFGGNVTTDFTLVSPNQISVRVPPGAAGATSVSVARTGGGQSPAGSYTYIALPAVTSVSPARSSTTGNVSVVITGTAFTGATGPNGVSFGSTGAASYQVNSDTQITAVAPAGSAGNVPVTVTTVGGTSTAGAASIFTYVGSPVVSSLTPARGPLDGGEDITISGNNFIDVTGVQFGTSAVTVYTVTDANEIEAQVPAGMAGSVSVTVTALGGTGGGSSYTYVTAPEVTNVTPTEGSVGGGNNVTIAGTNLSDALVTFDGTTVPVTVNTANQITITAPPHAAGAVPIVVKTPGGSVPAGSYIYRGVPVISGISPSTGPLAGNNSVVITGSGLSDPVSVTFAGAPGTVTANSDTQMTVTVPAGSIAAPVDVVVTTAGGASITGAGAYTYLAVPTVTSIMPASGPLAAGTPVTISGTGFTSGATVAFGSAPASNVVVVDADTITAQSPAGTAGAVGVAVTTLGGTSGTAIQFTYLAAPVANPSVATVAANSVNNGITLDITGTALTGVAVETNGAHGNAVASGTSITYAPTAGYSGSDSFTYRAINAGGTSDPATVTITVTAPVLVLNPVTGALPSGVNGIFYNQSFTATGGTDAYSFMISGGALPSGLTLSPAGVLSGTPTAAGSSTFQVTATDIYGAKGTASYTLTINEQKPVANPASATVAIGSTNNLVALNITGGVAASVAVDMQATNGTATASGTSITYTPDAAYFGPDSFTYTATNSAGISAPATVSVTVAVPTFVFSPATGSLPFATLNSAYSQQITASGGNGSYSYAVTTGALPAGLNLSTGGLLSGTPTVLGTSSFTITATDSVSAFGAVSYTLEVVLPLPLASDLPFSIAANSSATAVPLALSGGVASSVAVFDTASHGTATAAGTAITYEPTAGYSGSDTFTYTATNSSGTSAPATVTVTVSAPTLSLSPVTGALPLGKVGSFYNQPFVASAGTAPYSYVVTGGTLPAGLVLDLSTGALAGTPTTAGVSNFTVTATDFYGATGSSVYALDIAEQSPVANPVTANVVRGSADNPIALNITGGTATSVAVTTAPSNGTFSVAGTAITYTPSSGFVGTDSFAYTASNISGTSAPATVSIIVTNPIITLAPTAGSLPDGTVGDAYAQMFSASGGTAPYDFAVSSGSLPPGLAIAPGSNMIAGMPTAAGSYSLSVTATDAGGATGTVAYSMRVLAAALVLSPPTASGLPPATTGLAYSYTGITVTGGSGTASFAAAGLPPGLVMTTGGAINGTPTATGSYSLEVTATDTAGAIAMATYELTVNAGAGTFVFSPAGGALPQAMVGEAYSQDISANGGTAPLIYRLDGGSLPPGLVLNVSNGDLNGPLSTEAAPGAYSFTIGVSDAAGVTGSASFTLQVQPRSVSVDNKEVTVPVGGTPPNVYLNSGATGGPFVDAILGTVLPPSAGTAEIIRGELAQAGPVAPSGFYLRFTPNPAFSGRAVVGYQLISAFGASNVGTVAYNLNFNATMVADDIDELVHDFVRTRQSLLSSTIRVPGLLERRRMENARDPVTLRMSPQEDGMRAAFSTSLAQMEAARDRSDGLEAAEPRRFNIWLDGAIRANGRGNNDKEDDRWGSFALLSVGMDYLLSDRALIGVSAHFDRMTDPADEDAELTGNGWFAGPYVSMEIAKGVFFDTSLLYGGSWNDIDTPFFDGKFDTTRWMWDGSLKGEWYLDQAMVVTPKLRAVYLTETVKDYAVSNDAGDRLLLEGFSMEQLRASIGAEIERRIVLSNGMVLTPRLGGTVGFAGLDGEGTFATVTAGASLQTETAWMFDFALLFDIEGEGGVSVGARARMSTRF</sequence>
<dbReference type="InterPro" id="IPR052387">
    <property type="entry name" value="Fibrocystin"/>
</dbReference>
<dbReference type="PANTHER" id="PTHR46769:SF2">
    <property type="entry name" value="FIBROCYSTIN-L ISOFORM 2 PRECURSOR-RELATED"/>
    <property type="match status" value="1"/>
</dbReference>
<comment type="caution">
    <text evidence="3">The sequence shown here is derived from an EMBL/GenBank/DDBJ whole genome shotgun (WGS) entry which is preliminary data.</text>
</comment>
<dbReference type="SUPFAM" id="SSF49313">
    <property type="entry name" value="Cadherin-like"/>
    <property type="match status" value="6"/>
</dbReference>
<dbReference type="InterPro" id="IPR013783">
    <property type="entry name" value="Ig-like_fold"/>
</dbReference>
<dbReference type="GO" id="GO:0005509">
    <property type="term" value="F:calcium ion binding"/>
    <property type="evidence" value="ECO:0007669"/>
    <property type="project" value="InterPro"/>
</dbReference>
<evidence type="ECO:0000313" key="4">
    <source>
        <dbReference type="Proteomes" id="UP000435138"/>
    </source>
</evidence>
<evidence type="ECO:0000256" key="1">
    <source>
        <dbReference type="ARBA" id="ARBA00022729"/>
    </source>
</evidence>
<dbReference type="CDD" id="cd00102">
    <property type="entry name" value="IPT"/>
    <property type="match status" value="5"/>
</dbReference>
<gene>
    <name evidence="3" type="ORF">GAO09_00985</name>
</gene>
<dbReference type="SUPFAM" id="SSF103515">
    <property type="entry name" value="Autotransporter"/>
    <property type="match status" value="1"/>
</dbReference>
<dbReference type="RefSeq" id="WP_153352203.1">
    <property type="nucleotide sequence ID" value="NZ_WIXI01000022.1"/>
</dbReference>
<dbReference type="InterPro" id="IPR002909">
    <property type="entry name" value="IPT_dom"/>
</dbReference>
<dbReference type="Proteomes" id="UP000435138">
    <property type="component" value="Unassembled WGS sequence"/>
</dbReference>
<dbReference type="EMBL" id="WIXI01000022">
    <property type="protein sequence ID" value="MQY44647.1"/>
    <property type="molecule type" value="Genomic_DNA"/>
</dbReference>
<evidence type="ECO:0000259" key="2">
    <source>
        <dbReference type="PROSITE" id="PS51208"/>
    </source>
</evidence>
<dbReference type="PANTHER" id="PTHR46769">
    <property type="entry name" value="POLYCYSTIC KIDNEY AND HEPATIC DISEASE 1 (AUTOSOMAL RECESSIVE)-LIKE 1"/>
    <property type="match status" value="1"/>
</dbReference>
<dbReference type="GO" id="GO:0016020">
    <property type="term" value="C:membrane"/>
    <property type="evidence" value="ECO:0007669"/>
    <property type="project" value="InterPro"/>
</dbReference>
<dbReference type="Gene3D" id="2.60.40.3440">
    <property type="match status" value="2"/>
</dbReference>
<feature type="domain" description="Autotransporter" evidence="2">
    <location>
        <begin position="1741"/>
        <end position="1992"/>
    </location>
</feature>
<proteinExistence type="predicted"/>
<dbReference type="Pfam" id="PF17963">
    <property type="entry name" value="Big_9"/>
    <property type="match status" value="4"/>
</dbReference>
<dbReference type="InterPro" id="IPR005546">
    <property type="entry name" value="Autotransporte_beta"/>
</dbReference>